<feature type="region of interest" description="Disordered" evidence="1">
    <location>
        <begin position="1"/>
        <end position="24"/>
    </location>
</feature>
<dbReference type="AlphaFoldDB" id="A0A644Z138"/>
<accession>A0A644Z138</accession>
<proteinExistence type="predicted"/>
<feature type="compositionally biased region" description="Polar residues" evidence="1">
    <location>
        <begin position="1"/>
        <end position="10"/>
    </location>
</feature>
<reference evidence="2" key="1">
    <citation type="submission" date="2019-08" db="EMBL/GenBank/DDBJ databases">
        <authorList>
            <person name="Kucharzyk K."/>
            <person name="Murdoch R.W."/>
            <person name="Higgins S."/>
            <person name="Loffler F."/>
        </authorList>
    </citation>
    <scope>NUCLEOTIDE SEQUENCE</scope>
</reference>
<evidence type="ECO:0000313" key="2">
    <source>
        <dbReference type="EMBL" id="MPM34269.1"/>
    </source>
</evidence>
<gene>
    <name evidence="2" type="ORF">SDC9_80851</name>
</gene>
<dbReference type="EMBL" id="VSSQ01006922">
    <property type="protein sequence ID" value="MPM34269.1"/>
    <property type="molecule type" value="Genomic_DNA"/>
</dbReference>
<name>A0A644Z138_9ZZZZ</name>
<protein>
    <submittedName>
        <fullName evidence="2">Uncharacterized protein</fullName>
    </submittedName>
</protein>
<comment type="caution">
    <text evidence="2">The sequence shown here is derived from an EMBL/GenBank/DDBJ whole genome shotgun (WGS) entry which is preliminary data.</text>
</comment>
<evidence type="ECO:0000256" key="1">
    <source>
        <dbReference type="SAM" id="MobiDB-lite"/>
    </source>
</evidence>
<organism evidence="2">
    <name type="scientific">bioreactor metagenome</name>
    <dbReference type="NCBI Taxonomy" id="1076179"/>
    <lineage>
        <taxon>unclassified sequences</taxon>
        <taxon>metagenomes</taxon>
        <taxon>ecological metagenomes</taxon>
    </lineage>
</organism>
<sequence length="162" mass="17468">MACTSVNTSRTAMVTPTPTNPPPAVMPMRRMVDVVVSEILSFASSLTDSVSLLMFSIVLDCEPALAETLIVPFGALRTAPLSTSALTLENSTDIARPTPTPAYPPPPREPAIMFAFSRSLEVISIPLPFAVSCEEAYTTAEVESLRLPMREELTDELLTVLL</sequence>